<dbReference type="PANTHER" id="PTHR21477">
    <property type="entry name" value="ZGC:172139"/>
    <property type="match status" value="1"/>
</dbReference>
<dbReference type="InterPro" id="IPR019141">
    <property type="entry name" value="DUF2045"/>
</dbReference>
<evidence type="ECO:0000256" key="1">
    <source>
        <dbReference type="PROSITE-ProRule" id="PRU00176"/>
    </source>
</evidence>
<dbReference type="InterPro" id="IPR035979">
    <property type="entry name" value="RBD_domain_sf"/>
</dbReference>
<organism evidence="4 5">
    <name type="scientific">Brassica napus</name>
    <name type="common">Rape</name>
    <dbReference type="NCBI Taxonomy" id="3708"/>
    <lineage>
        <taxon>Eukaryota</taxon>
        <taxon>Viridiplantae</taxon>
        <taxon>Streptophyta</taxon>
        <taxon>Embryophyta</taxon>
        <taxon>Tracheophyta</taxon>
        <taxon>Spermatophyta</taxon>
        <taxon>Magnoliopsida</taxon>
        <taxon>eudicotyledons</taxon>
        <taxon>Gunneridae</taxon>
        <taxon>Pentapetalae</taxon>
        <taxon>rosids</taxon>
        <taxon>malvids</taxon>
        <taxon>Brassicales</taxon>
        <taxon>Brassicaceae</taxon>
        <taxon>Brassiceae</taxon>
        <taxon>Brassica</taxon>
    </lineage>
</organism>
<keyword evidence="5" id="KW-1185">Reference proteome</keyword>
<dbReference type="InterPro" id="IPR000504">
    <property type="entry name" value="RRM_dom"/>
</dbReference>
<reference evidence="4 5" key="1">
    <citation type="submission" date="2021-05" db="EMBL/GenBank/DDBJ databases">
        <title>Genome Assembly of Synthetic Allotetraploid Brassica napus Reveals Homoeologous Exchanges between Subgenomes.</title>
        <authorList>
            <person name="Davis J.T."/>
        </authorList>
    </citation>
    <scope>NUCLEOTIDE SEQUENCE [LARGE SCALE GENOMIC DNA]</scope>
    <source>
        <strain evidence="5">cv. Da-Ae</strain>
        <tissue evidence="4">Seedling</tissue>
    </source>
</reference>
<accession>A0ABQ7XP23</accession>
<dbReference type="SMART" id="SM00360">
    <property type="entry name" value="RRM"/>
    <property type="match status" value="1"/>
</dbReference>
<evidence type="ECO:0000256" key="2">
    <source>
        <dbReference type="SAM" id="MobiDB-lite"/>
    </source>
</evidence>
<feature type="region of interest" description="Disordered" evidence="2">
    <location>
        <begin position="509"/>
        <end position="539"/>
    </location>
</feature>
<feature type="region of interest" description="Disordered" evidence="2">
    <location>
        <begin position="360"/>
        <end position="388"/>
    </location>
</feature>
<evidence type="ECO:0000313" key="4">
    <source>
        <dbReference type="EMBL" id="KAH0857690.1"/>
    </source>
</evidence>
<keyword evidence="1" id="KW-0694">RNA-binding</keyword>
<evidence type="ECO:0000313" key="5">
    <source>
        <dbReference type="Proteomes" id="UP000824890"/>
    </source>
</evidence>
<comment type="caution">
    <text evidence="4">The sequence shown here is derived from an EMBL/GenBank/DDBJ whole genome shotgun (WGS) entry which is preliminary data.</text>
</comment>
<dbReference type="InterPro" id="IPR012677">
    <property type="entry name" value="Nucleotide-bd_a/b_plait_sf"/>
</dbReference>
<gene>
    <name evidence="4" type="ORF">HID58_085951</name>
</gene>
<dbReference type="PANTHER" id="PTHR21477:SF27">
    <property type="entry name" value="CF9 PROTEIN"/>
    <property type="match status" value="1"/>
</dbReference>
<protein>
    <recommendedName>
        <fullName evidence="3">RRM domain-containing protein</fullName>
    </recommendedName>
</protein>
<dbReference type="SUPFAM" id="SSF54928">
    <property type="entry name" value="RNA-binding domain, RBD"/>
    <property type="match status" value="1"/>
</dbReference>
<dbReference type="PROSITE" id="PS50102">
    <property type="entry name" value="RRM"/>
    <property type="match status" value="1"/>
</dbReference>
<sequence>MDILRLGSISPHRRRKWLILLSLLGVSSYGAYKVYNSPYIAAKRKRLTNLFEGIASFAELVTDSAETITLVSRDLKQFLESDSDEIPNSLKQIAKIAKSKEFTDSISRVSEAVAVGVLRGYNIDNNVEAESNPSVLFSEAGTGFVSVLVGSFAKNLVLGFYEVESSVETTSTKPRWMSLLCDDKFREVLADCIERFTSSAVTVYIEKTAGVNTYDQIFSGLTNPKHRDGARDVLVSVCNGALETFMRTSRQEEETVRDSSSFSGNGWAEVLTTTLAVPSNRKFMFDVTGRVTLETMRSILEFVVLKTSQSFMRSFVAVQEEVTDRGRQVVGYVGAKSSVIITLCLAVYLHVVNRFVRGSPSCQRPSPSIEEGDDTTSDDNPPSTVNTKLKSSKASLTLSTSWFFTTETQEYLVTSWRLERAFRECGLNVVGPGVVNDGDTGKSRGYGFVCYSSKAEMENALGSLDGLELEGWAIRVNLTQGRNPDIIHQHFGIILSFLEDLQESSKVCYHNSKPQRKGQKKKACQTTMRPLRRGQDLTR</sequence>
<name>A0ABQ7XP23_BRANA</name>
<dbReference type="Gene3D" id="3.30.70.330">
    <property type="match status" value="1"/>
</dbReference>
<dbReference type="EMBL" id="JAGKQM010000019">
    <property type="protein sequence ID" value="KAH0857690.1"/>
    <property type="molecule type" value="Genomic_DNA"/>
</dbReference>
<feature type="compositionally biased region" description="Low complexity" evidence="2">
    <location>
        <begin position="378"/>
        <end position="388"/>
    </location>
</feature>
<feature type="domain" description="RRM" evidence="3">
    <location>
        <begin position="401"/>
        <end position="481"/>
    </location>
</feature>
<dbReference type="Proteomes" id="UP000824890">
    <property type="component" value="Unassembled WGS sequence"/>
</dbReference>
<dbReference type="Pfam" id="PF00076">
    <property type="entry name" value="RRM_1"/>
    <property type="match status" value="1"/>
</dbReference>
<proteinExistence type="predicted"/>
<feature type="compositionally biased region" description="Basic residues" evidence="2">
    <location>
        <begin position="513"/>
        <end position="523"/>
    </location>
</feature>
<evidence type="ECO:0000259" key="3">
    <source>
        <dbReference type="PROSITE" id="PS50102"/>
    </source>
</evidence>